<dbReference type="AlphaFoldDB" id="A0A5E7AXA5"/>
<dbReference type="InterPro" id="IPR051405">
    <property type="entry name" value="phD/YefM_antitoxin"/>
</dbReference>
<evidence type="ECO:0000256" key="1">
    <source>
        <dbReference type="ARBA" id="ARBA00009981"/>
    </source>
</evidence>
<organism evidence="3 4">
    <name type="scientific">Pseudomonas fluorescens</name>
    <dbReference type="NCBI Taxonomy" id="294"/>
    <lineage>
        <taxon>Bacteria</taxon>
        <taxon>Pseudomonadati</taxon>
        <taxon>Pseudomonadota</taxon>
        <taxon>Gammaproteobacteria</taxon>
        <taxon>Pseudomonadales</taxon>
        <taxon>Pseudomonadaceae</taxon>
        <taxon>Pseudomonas</taxon>
    </lineage>
</organism>
<evidence type="ECO:0000313" key="3">
    <source>
        <dbReference type="EMBL" id="VVN83746.1"/>
    </source>
</evidence>
<dbReference type="OrthoDB" id="5297687at2"/>
<reference evidence="3 4" key="1">
    <citation type="submission" date="2019-09" db="EMBL/GenBank/DDBJ databases">
        <authorList>
            <person name="Chandra G."/>
            <person name="Truman W A."/>
        </authorList>
    </citation>
    <scope>NUCLEOTIDE SEQUENCE [LARGE SCALE GENOMIC DNA]</scope>
    <source>
        <strain evidence="3">PS691</strain>
    </source>
</reference>
<dbReference type="RefSeq" id="WP_150641369.1">
    <property type="nucleotide sequence ID" value="NZ_CABVHQ010000009.1"/>
</dbReference>
<dbReference type="Proteomes" id="UP000337909">
    <property type="component" value="Unassembled WGS sequence"/>
</dbReference>
<dbReference type="InterPro" id="IPR036165">
    <property type="entry name" value="YefM-like_sf"/>
</dbReference>
<comment type="similarity">
    <text evidence="1 2">Belongs to the phD/YefM antitoxin family.</text>
</comment>
<dbReference type="PANTHER" id="PTHR33713">
    <property type="entry name" value="ANTITOXIN YAFN-RELATED"/>
    <property type="match status" value="1"/>
</dbReference>
<dbReference type="SUPFAM" id="SSF143120">
    <property type="entry name" value="YefM-like"/>
    <property type="match status" value="1"/>
</dbReference>
<dbReference type="PANTHER" id="PTHR33713:SF10">
    <property type="entry name" value="ANTITOXIN YAFN"/>
    <property type="match status" value="1"/>
</dbReference>
<dbReference type="Pfam" id="PF02604">
    <property type="entry name" value="PhdYeFM_antitox"/>
    <property type="match status" value="1"/>
</dbReference>
<evidence type="ECO:0000256" key="2">
    <source>
        <dbReference type="RuleBase" id="RU362080"/>
    </source>
</evidence>
<name>A0A5E7AXA5_PSEFL</name>
<protein>
    <recommendedName>
        <fullName evidence="2">Antitoxin</fullName>
    </recommendedName>
</protein>
<evidence type="ECO:0000313" key="4">
    <source>
        <dbReference type="Proteomes" id="UP000337909"/>
    </source>
</evidence>
<accession>A0A5E7AXA5</accession>
<gene>
    <name evidence="3" type="primary">yafN</name>
    <name evidence="3" type="ORF">PS691_01298</name>
</gene>
<comment type="function">
    <text evidence="2">Antitoxin component of a type II toxin-antitoxin (TA) system.</text>
</comment>
<proteinExistence type="inferred from homology"/>
<dbReference type="EMBL" id="CABVHQ010000009">
    <property type="protein sequence ID" value="VVN83746.1"/>
    <property type="molecule type" value="Genomic_DNA"/>
</dbReference>
<sequence length="81" mass="9146">MQSVLADRVVSVSDLKKNPGALMRDAQEEPIAVLNNNRIMGYLISADVFEAMIERLDDMDLAEFVCARRHEVSEPVRLDDL</sequence>
<dbReference type="InterPro" id="IPR006442">
    <property type="entry name" value="Antitoxin_Phd/YefM"/>
</dbReference>